<name>A0A0F9W0T8_9ZZZZ</name>
<dbReference type="EMBL" id="LAZR01000377">
    <property type="protein sequence ID" value="KKN71703.1"/>
    <property type="molecule type" value="Genomic_DNA"/>
</dbReference>
<gene>
    <name evidence="1" type="ORF">LCGC14_0417690</name>
</gene>
<dbReference type="AlphaFoldDB" id="A0A0F9W0T8"/>
<organism evidence="1">
    <name type="scientific">marine sediment metagenome</name>
    <dbReference type="NCBI Taxonomy" id="412755"/>
    <lineage>
        <taxon>unclassified sequences</taxon>
        <taxon>metagenomes</taxon>
        <taxon>ecological metagenomes</taxon>
    </lineage>
</organism>
<proteinExistence type="predicted"/>
<evidence type="ECO:0000313" key="1">
    <source>
        <dbReference type="EMBL" id="KKN71703.1"/>
    </source>
</evidence>
<reference evidence="1" key="1">
    <citation type="journal article" date="2015" name="Nature">
        <title>Complex archaea that bridge the gap between prokaryotes and eukaryotes.</title>
        <authorList>
            <person name="Spang A."/>
            <person name="Saw J.H."/>
            <person name="Jorgensen S.L."/>
            <person name="Zaremba-Niedzwiedzka K."/>
            <person name="Martijn J."/>
            <person name="Lind A.E."/>
            <person name="van Eijk R."/>
            <person name="Schleper C."/>
            <person name="Guy L."/>
            <person name="Ettema T.J."/>
        </authorList>
    </citation>
    <scope>NUCLEOTIDE SEQUENCE</scope>
</reference>
<accession>A0A0F9W0T8</accession>
<comment type="caution">
    <text evidence="1">The sequence shown here is derived from an EMBL/GenBank/DDBJ whole genome shotgun (WGS) entry which is preliminary data.</text>
</comment>
<sequence>MDVDMMFRVEKYKELDFNNYMKNPVITFEHDLSMVVGEVKDIDDKKGEVSVEIVKEFWVEYGEFIKKELQPSYIAETGEVIELSICL</sequence>
<protein>
    <submittedName>
        <fullName evidence="1">Uncharacterized protein</fullName>
    </submittedName>
</protein>